<keyword evidence="1" id="KW-0802">TPR repeat</keyword>
<accession>A0A085WCA9</accession>
<reference evidence="4 5" key="1">
    <citation type="submission" date="2014-04" db="EMBL/GenBank/DDBJ databases">
        <title>Genome assembly of Hyalangium minutum DSM 14724.</title>
        <authorList>
            <person name="Sharma G."/>
            <person name="Subramanian S."/>
        </authorList>
    </citation>
    <scope>NUCLEOTIDE SEQUENCE [LARGE SCALE GENOMIC DNA]</scope>
    <source>
        <strain evidence="4 5">DSM 14724</strain>
    </source>
</reference>
<evidence type="ECO:0000313" key="5">
    <source>
        <dbReference type="Proteomes" id="UP000028725"/>
    </source>
</evidence>
<name>A0A085WCA9_9BACT</name>
<dbReference type="STRING" id="394096.DB31_1438"/>
<dbReference type="InterPro" id="IPR011990">
    <property type="entry name" value="TPR-like_helical_dom_sf"/>
</dbReference>
<evidence type="ECO:0000256" key="1">
    <source>
        <dbReference type="PROSITE-ProRule" id="PRU00339"/>
    </source>
</evidence>
<dbReference type="AlphaFoldDB" id="A0A085WCA9"/>
<feature type="transmembrane region" description="Helical" evidence="3">
    <location>
        <begin position="170"/>
        <end position="191"/>
    </location>
</feature>
<gene>
    <name evidence="4" type="ORF">DB31_1438</name>
</gene>
<dbReference type="Gene3D" id="1.25.40.10">
    <property type="entry name" value="Tetratricopeptide repeat domain"/>
    <property type="match status" value="1"/>
</dbReference>
<evidence type="ECO:0000256" key="3">
    <source>
        <dbReference type="SAM" id="Phobius"/>
    </source>
</evidence>
<dbReference type="PROSITE" id="PS50005">
    <property type="entry name" value="TPR"/>
    <property type="match status" value="1"/>
</dbReference>
<feature type="region of interest" description="Disordered" evidence="2">
    <location>
        <begin position="125"/>
        <end position="160"/>
    </location>
</feature>
<dbReference type="Pfam" id="PF14559">
    <property type="entry name" value="TPR_19"/>
    <property type="match status" value="1"/>
</dbReference>
<dbReference type="Proteomes" id="UP000028725">
    <property type="component" value="Unassembled WGS sequence"/>
</dbReference>
<proteinExistence type="predicted"/>
<keyword evidence="3" id="KW-0472">Membrane</keyword>
<protein>
    <submittedName>
        <fullName evidence="4">Tetratricopeptide repeat domain protein</fullName>
    </submittedName>
</protein>
<dbReference type="SUPFAM" id="SSF48452">
    <property type="entry name" value="TPR-like"/>
    <property type="match status" value="1"/>
</dbReference>
<organism evidence="4 5">
    <name type="scientific">Hyalangium minutum</name>
    <dbReference type="NCBI Taxonomy" id="394096"/>
    <lineage>
        <taxon>Bacteria</taxon>
        <taxon>Pseudomonadati</taxon>
        <taxon>Myxococcota</taxon>
        <taxon>Myxococcia</taxon>
        <taxon>Myxococcales</taxon>
        <taxon>Cystobacterineae</taxon>
        <taxon>Archangiaceae</taxon>
        <taxon>Hyalangium</taxon>
    </lineage>
</organism>
<keyword evidence="5" id="KW-1185">Reference proteome</keyword>
<evidence type="ECO:0000313" key="4">
    <source>
        <dbReference type="EMBL" id="KFE65322.1"/>
    </source>
</evidence>
<feature type="repeat" description="TPR" evidence="1">
    <location>
        <begin position="22"/>
        <end position="55"/>
    </location>
</feature>
<sequence length="269" mass="29025">MSMALLVAMPSGAWAQKGAKNPAALVKEGERLYNAGKYREAAEVLKKAQEAQPNSKLIYNIARAYEQAGDLRESLSYYQQYVGQNTEEADPTLLKRSALAIDRLRVLIDKEAKAAAEAEVERKRLQEQADASRRKAEEEQAAARRAEEVSRQQQKAEQERALADYRRSRVIAFSLGGLSAVSLGGGLFFGLQARDARTKFDDATNLDGKQTAADTTRSKALLADIGMGVGLAAAIGAIIVFPKEGPPAEGEVRLTLAPRGTGAGVEVSF</sequence>
<keyword evidence="3" id="KW-0812">Transmembrane</keyword>
<feature type="transmembrane region" description="Helical" evidence="3">
    <location>
        <begin position="221"/>
        <end position="241"/>
    </location>
</feature>
<evidence type="ECO:0000256" key="2">
    <source>
        <dbReference type="SAM" id="MobiDB-lite"/>
    </source>
</evidence>
<keyword evidence="3" id="KW-1133">Transmembrane helix</keyword>
<dbReference type="InterPro" id="IPR019734">
    <property type="entry name" value="TPR_rpt"/>
</dbReference>
<dbReference type="EMBL" id="JMCB01000012">
    <property type="protein sequence ID" value="KFE65322.1"/>
    <property type="molecule type" value="Genomic_DNA"/>
</dbReference>
<comment type="caution">
    <text evidence="4">The sequence shown here is derived from an EMBL/GenBank/DDBJ whole genome shotgun (WGS) entry which is preliminary data.</text>
</comment>